<dbReference type="AlphaFoldDB" id="A0A8B7NI90"/>
<accession>A0A8B7NI90</accession>
<keyword evidence="1" id="KW-1185">Reference proteome</keyword>
<organism evidence="1 2">
    <name type="scientific">Hyalella azteca</name>
    <name type="common">Amphipod</name>
    <dbReference type="NCBI Taxonomy" id="294128"/>
    <lineage>
        <taxon>Eukaryota</taxon>
        <taxon>Metazoa</taxon>
        <taxon>Ecdysozoa</taxon>
        <taxon>Arthropoda</taxon>
        <taxon>Crustacea</taxon>
        <taxon>Multicrustacea</taxon>
        <taxon>Malacostraca</taxon>
        <taxon>Eumalacostraca</taxon>
        <taxon>Peracarida</taxon>
        <taxon>Amphipoda</taxon>
        <taxon>Senticaudata</taxon>
        <taxon>Talitrida</taxon>
        <taxon>Talitroidea</taxon>
        <taxon>Hyalellidae</taxon>
        <taxon>Hyalella</taxon>
    </lineage>
</organism>
<evidence type="ECO:0000313" key="2">
    <source>
        <dbReference type="RefSeq" id="XP_018013076.2"/>
    </source>
</evidence>
<reference evidence="2" key="1">
    <citation type="submission" date="2025-08" db="UniProtKB">
        <authorList>
            <consortium name="RefSeq"/>
        </authorList>
    </citation>
    <scope>IDENTIFICATION</scope>
    <source>
        <tissue evidence="2">Whole organism</tissue>
    </source>
</reference>
<gene>
    <name evidence="2" type="primary">LOC108670135</name>
</gene>
<name>A0A8B7NI90_HYAAZ</name>
<dbReference type="OrthoDB" id="6403699at2759"/>
<evidence type="ECO:0000313" key="1">
    <source>
        <dbReference type="Proteomes" id="UP000694843"/>
    </source>
</evidence>
<dbReference type="RefSeq" id="XP_018013076.2">
    <property type="nucleotide sequence ID" value="XM_018157587.2"/>
</dbReference>
<dbReference type="KEGG" id="hazt:108670135"/>
<proteinExistence type="predicted"/>
<sequence length="705" mass="78282">MLRVKKSLAGKASVSYSFVHKSVQERLAASYVSTHLQASDVFLLDIITAAAAPGLRSGEKSCLSTADRMPTMQCNFEQLQEVLLYVLQDLHSSSNPAQFHGRWPELRDAFTDAGVASSADWQNLLLRSPDVIELAKHAAQITIEETEEWEVRDACHVMAVALMMPHRQPRLIKIEMLPEVLLSEASSWAKVAQTHRGKLELKLAPNQDGLCDDLLECLNGSRCDLIRFSGRISTPAGIAAVAAASRAARTYLTIALPAPLNLDALQGRYSQLEVSIRPQDAAWHAISQTHPPLGEEEQDDGVNTRRDAAAVVRLPAQPPPTLWLYKVQPGSCEAIARIIRAIVPYNKRLGSLKLYNCGLKENELCQLLRHLHNDGIRTASRGQTLYRRDSGRHVWLHVTDDLPDFTRAAEAVSRILAQLQSSSAEDFEAQWPGLVRSMQDAQATARDWREAMLCRPLEAMLAFEAAQRSLKEDKKFKITSSRDVDAVGLMLPYAPDAPLEVVTLPQELRTAGWQKIVQHHKGDMHLDLVDDCRSEFQPCDDVLESLLGRRPMIKFFKGSIKTFAGIKALAETAADAPSLYIRLEDPLDLSPLPSKCRYLRIYVPVLSSTATAVSLPERPSPHLTVLRAQAGSWEAVAQTVLAYAPPSKCYADIALYRPELSEEEEQRLLALLQEEGIRTNHAGTTRCEGERNKRCLVICDDPLTV</sequence>
<dbReference type="Proteomes" id="UP000694843">
    <property type="component" value="Unplaced"/>
</dbReference>
<protein>
    <submittedName>
        <fullName evidence="2">Uncharacterized protein LOC108670135</fullName>
    </submittedName>
</protein>
<dbReference type="GeneID" id="108670135"/>